<dbReference type="InterPro" id="IPR002314">
    <property type="entry name" value="aa-tRNA-synt_IIb"/>
</dbReference>
<dbReference type="Gene3D" id="3.30.930.10">
    <property type="entry name" value="Bira Bifunctional Protein, Domain 2"/>
    <property type="match status" value="1"/>
</dbReference>
<evidence type="ECO:0000256" key="5">
    <source>
        <dbReference type="ARBA" id="ARBA00023146"/>
    </source>
</evidence>
<dbReference type="RefSeq" id="XP_018983532.1">
    <property type="nucleotide sequence ID" value="XM_019129589.1"/>
</dbReference>
<dbReference type="GeneID" id="30147442"/>
<feature type="site" description="Important for serine binding" evidence="8">
    <location>
        <position position="328"/>
    </location>
</feature>
<dbReference type="InterPro" id="IPR006195">
    <property type="entry name" value="aa-tRNA-synth_II"/>
</dbReference>
<feature type="binding site" evidence="9">
    <location>
        <begin position="220"/>
        <end position="223"/>
    </location>
    <ligand>
        <name>ATP</name>
        <dbReference type="ChEBI" id="CHEBI:30616"/>
    </ligand>
</feature>
<dbReference type="GO" id="GO:0005739">
    <property type="term" value="C:mitochondrion"/>
    <property type="evidence" value="ECO:0007669"/>
    <property type="project" value="EnsemblFungi"/>
</dbReference>
<evidence type="ECO:0000256" key="7">
    <source>
        <dbReference type="ARBA" id="ARBA00034892"/>
    </source>
</evidence>
<dbReference type="CDD" id="cd00770">
    <property type="entry name" value="SerRS_core"/>
    <property type="match status" value="1"/>
</dbReference>
<accession>A0A1E3QL60</accession>
<dbReference type="NCBIfam" id="TIGR00414">
    <property type="entry name" value="serS"/>
    <property type="match status" value="1"/>
</dbReference>
<proteinExistence type="predicted"/>
<protein>
    <recommendedName>
        <fullName evidence="1">serine--tRNA ligase</fullName>
        <ecNumber evidence="1">6.1.1.11</ecNumber>
    </recommendedName>
    <alternativeName>
        <fullName evidence="6">Seryl-tRNA synthetase</fullName>
    </alternativeName>
    <alternativeName>
        <fullName evidence="7">Seryl-tRNA(Ser) synthetase</fullName>
    </alternativeName>
</protein>
<feature type="binding site" evidence="9">
    <location>
        <begin position="204"/>
        <end position="206"/>
    </location>
    <ligand>
        <name>ATP</name>
        <dbReference type="ChEBI" id="CHEBI:30616"/>
    </ligand>
</feature>
<evidence type="ECO:0000313" key="13">
    <source>
        <dbReference type="Proteomes" id="UP000094336"/>
    </source>
</evidence>
<dbReference type="PIRSF" id="PIRSF001529">
    <property type="entry name" value="Ser-tRNA-synth_IIa"/>
    <property type="match status" value="1"/>
</dbReference>
<evidence type="ECO:0000256" key="9">
    <source>
        <dbReference type="PIRSR" id="PIRSR001529-2"/>
    </source>
</evidence>
<evidence type="ECO:0000259" key="11">
    <source>
        <dbReference type="PROSITE" id="PS50862"/>
    </source>
</evidence>
<keyword evidence="3" id="KW-0547">Nucleotide-binding</keyword>
<evidence type="ECO:0000256" key="10">
    <source>
        <dbReference type="SAM" id="Coils"/>
    </source>
</evidence>
<evidence type="ECO:0000256" key="3">
    <source>
        <dbReference type="ARBA" id="ARBA00022741"/>
    </source>
</evidence>
<dbReference type="Pfam" id="PF00587">
    <property type="entry name" value="tRNA-synt_2b"/>
    <property type="match status" value="1"/>
</dbReference>
<name>A0A1E3QL60_9ASCO</name>
<gene>
    <name evidence="12" type="ORF">BABINDRAFT_162871</name>
</gene>
<dbReference type="OrthoDB" id="10264585at2759"/>
<dbReference type="PROSITE" id="PS50862">
    <property type="entry name" value="AA_TRNA_LIGASE_II"/>
    <property type="match status" value="1"/>
</dbReference>
<feature type="binding site" evidence="8">
    <location>
        <position position="173"/>
    </location>
    <ligand>
        <name>L-serine</name>
        <dbReference type="ChEBI" id="CHEBI:33384"/>
    </ligand>
</feature>
<dbReference type="InterPro" id="IPR033729">
    <property type="entry name" value="SerRS_core"/>
</dbReference>
<sequence>MKDKSLNPDVRASIVTQLGQSKTVLKDLEARLKTSEHELYAVADKLPNLIDASTPTDGKPKLVRWINEKPTKTIPLSHRDIGEKLNLLDFITAAQVSGGSWYYLLNDGALLEQALIQYAISKARAHGFHMVVPPSIVKQSLVHACGFQPRDQGGEQQVYQLAGPNEGLSLTGTAEIPLAGLGLGRTFEKEALPVKYVGVSRSYRAEAGARGKDTKGLYRVHEFTKVELFVYSTPEQSTQLLEDLLQFQIEMIEELGLTAKVLDMPSNDLGAPAYKKYDIEAWMPGRGDFGEVTSSSNCTDYQSRRLGARFINRAGANQLDFVHTLNGTAVAVPRLIVAILENFYDEATESVAIPEVLRKYMDGKDRIVKC</sequence>
<dbReference type="GO" id="GO:0004828">
    <property type="term" value="F:serine-tRNA ligase activity"/>
    <property type="evidence" value="ECO:0007669"/>
    <property type="project" value="UniProtKB-EC"/>
</dbReference>
<feature type="binding site" evidence="8">
    <location>
        <position position="326"/>
    </location>
    <ligand>
        <name>L-serine</name>
        <dbReference type="ChEBI" id="CHEBI:33384"/>
    </ligand>
</feature>
<dbReference type="PRINTS" id="PR00981">
    <property type="entry name" value="TRNASYNTHSER"/>
</dbReference>
<evidence type="ECO:0000313" key="12">
    <source>
        <dbReference type="EMBL" id="ODQ78204.1"/>
    </source>
</evidence>
<keyword evidence="4 9" id="KW-0067">ATP-binding</keyword>
<evidence type="ECO:0000256" key="6">
    <source>
        <dbReference type="ARBA" id="ARBA00031113"/>
    </source>
</evidence>
<feature type="domain" description="Aminoacyl-transfer RNA synthetases class-II family profile" evidence="11">
    <location>
        <begin position="77"/>
        <end position="354"/>
    </location>
</feature>
<evidence type="ECO:0000256" key="4">
    <source>
        <dbReference type="ARBA" id="ARBA00022840"/>
    </source>
</evidence>
<dbReference type="GO" id="GO:0005524">
    <property type="term" value="F:ATP binding"/>
    <property type="evidence" value="ECO:0007669"/>
    <property type="project" value="UniProtKB-KW"/>
</dbReference>
<dbReference type="EC" id="6.1.1.11" evidence="1"/>
<feature type="coiled-coil region" evidence="10">
    <location>
        <begin position="18"/>
        <end position="45"/>
    </location>
</feature>
<dbReference type="Proteomes" id="UP000094336">
    <property type="component" value="Unassembled WGS sequence"/>
</dbReference>
<dbReference type="SUPFAM" id="SSF55681">
    <property type="entry name" value="Class II aaRS and biotin synthetases"/>
    <property type="match status" value="1"/>
</dbReference>
<reference evidence="13" key="1">
    <citation type="submission" date="2016-05" db="EMBL/GenBank/DDBJ databases">
        <title>Comparative genomics of biotechnologically important yeasts.</title>
        <authorList>
            <consortium name="DOE Joint Genome Institute"/>
            <person name="Riley R."/>
            <person name="Haridas S."/>
            <person name="Wolfe K.H."/>
            <person name="Lopes M.R."/>
            <person name="Hittinger C.T."/>
            <person name="Goker M."/>
            <person name="Salamov A."/>
            <person name="Wisecaver J."/>
            <person name="Long T.M."/>
            <person name="Aerts A.L."/>
            <person name="Barry K."/>
            <person name="Choi C."/>
            <person name="Clum A."/>
            <person name="Coughlan A.Y."/>
            <person name="Deshpande S."/>
            <person name="Douglass A.P."/>
            <person name="Hanson S.J."/>
            <person name="Klenk H.-P."/>
            <person name="Labutti K."/>
            <person name="Lapidus A."/>
            <person name="Lindquist E."/>
            <person name="Lipzen A."/>
            <person name="Meier-Kolthoff J.P."/>
            <person name="Ohm R.A."/>
            <person name="Otillar R.P."/>
            <person name="Pangilinan J."/>
            <person name="Peng Y."/>
            <person name="Rokas A."/>
            <person name="Rosa C.A."/>
            <person name="Scheuner C."/>
            <person name="Sibirny A.A."/>
            <person name="Slot J.C."/>
            <person name="Stielow J.B."/>
            <person name="Sun H."/>
            <person name="Kurtzman C.P."/>
            <person name="Blackwell M."/>
            <person name="Grigoriev I.V."/>
            <person name="Jeffries T.W."/>
        </authorList>
    </citation>
    <scope>NUCLEOTIDE SEQUENCE [LARGE SCALE GENOMIC DNA]</scope>
    <source>
        <strain evidence="13">NRRL Y-12698</strain>
    </source>
</reference>
<keyword evidence="5" id="KW-0030">Aminoacyl-tRNA synthetase</keyword>
<dbReference type="PANTHER" id="PTHR11778">
    <property type="entry name" value="SERYL-TRNA SYNTHETASE"/>
    <property type="match status" value="1"/>
</dbReference>
<dbReference type="InterPro" id="IPR045864">
    <property type="entry name" value="aa-tRNA-synth_II/BPL/LPL"/>
</dbReference>
<feature type="binding site" evidence="8">
    <location>
        <position position="227"/>
    </location>
    <ligand>
        <name>L-serine</name>
        <dbReference type="ChEBI" id="CHEBI:33384"/>
    </ligand>
</feature>
<dbReference type="STRING" id="984486.A0A1E3QL60"/>
<keyword evidence="13" id="KW-1185">Reference proteome</keyword>
<dbReference type="EMBL" id="KV454436">
    <property type="protein sequence ID" value="ODQ78204.1"/>
    <property type="molecule type" value="Genomic_DNA"/>
</dbReference>
<dbReference type="InterPro" id="IPR002317">
    <property type="entry name" value="Ser-tRNA-ligase_type_1"/>
</dbReference>
<keyword evidence="10" id="KW-0175">Coiled coil</keyword>
<evidence type="ECO:0000256" key="8">
    <source>
        <dbReference type="PIRSR" id="PIRSR001529-1"/>
    </source>
</evidence>
<evidence type="ECO:0000256" key="1">
    <source>
        <dbReference type="ARBA" id="ARBA00012840"/>
    </source>
</evidence>
<feature type="binding site" evidence="9">
    <location>
        <begin position="291"/>
        <end position="294"/>
    </location>
    <ligand>
        <name>ATP</name>
        <dbReference type="ChEBI" id="CHEBI:30616"/>
    </ligand>
</feature>
<feature type="binding site" evidence="8">
    <location>
        <position position="204"/>
    </location>
    <ligand>
        <name>L-serine</name>
        <dbReference type="ChEBI" id="CHEBI:33384"/>
    </ligand>
</feature>
<evidence type="ECO:0000256" key="2">
    <source>
        <dbReference type="ARBA" id="ARBA00022598"/>
    </source>
</evidence>
<organism evidence="12 13">
    <name type="scientific">Babjeviella inositovora NRRL Y-12698</name>
    <dbReference type="NCBI Taxonomy" id="984486"/>
    <lineage>
        <taxon>Eukaryota</taxon>
        <taxon>Fungi</taxon>
        <taxon>Dikarya</taxon>
        <taxon>Ascomycota</taxon>
        <taxon>Saccharomycotina</taxon>
        <taxon>Pichiomycetes</taxon>
        <taxon>Serinales incertae sedis</taxon>
        <taxon>Babjeviella</taxon>
    </lineage>
</organism>
<dbReference type="GO" id="GO:0070158">
    <property type="term" value="P:mitochondrial seryl-tRNA aminoacylation"/>
    <property type="evidence" value="ECO:0007669"/>
    <property type="project" value="EnsemblFungi"/>
</dbReference>
<keyword evidence="2" id="KW-0436">Ligase</keyword>
<dbReference type="AlphaFoldDB" id="A0A1E3QL60"/>